<evidence type="ECO:0000256" key="3">
    <source>
        <dbReference type="ARBA" id="ARBA00023303"/>
    </source>
</evidence>
<gene>
    <name evidence="6" type="ORF">CEPIT_LOCUS21332</name>
</gene>
<dbReference type="EMBL" id="CAMAPF010000261">
    <property type="protein sequence ID" value="CAH9115951.1"/>
    <property type="molecule type" value="Genomic_DNA"/>
</dbReference>
<evidence type="ECO:0000313" key="7">
    <source>
        <dbReference type="Proteomes" id="UP001152523"/>
    </source>
</evidence>
<dbReference type="Pfam" id="PF02714">
    <property type="entry name" value="RSN1_7TM"/>
    <property type="match status" value="1"/>
</dbReference>
<dbReference type="Proteomes" id="UP001152523">
    <property type="component" value="Unassembled WGS sequence"/>
</dbReference>
<evidence type="ECO:0000259" key="4">
    <source>
        <dbReference type="Pfam" id="PF02714"/>
    </source>
</evidence>
<evidence type="ECO:0000313" key="6">
    <source>
        <dbReference type="EMBL" id="CAH9115951.1"/>
    </source>
</evidence>
<dbReference type="GO" id="GO:0005886">
    <property type="term" value="C:plasma membrane"/>
    <property type="evidence" value="ECO:0007669"/>
    <property type="project" value="TreeGrafter"/>
</dbReference>
<evidence type="ECO:0000256" key="1">
    <source>
        <dbReference type="ARBA" id="ARBA00022837"/>
    </source>
</evidence>
<evidence type="ECO:0000256" key="2">
    <source>
        <dbReference type="ARBA" id="ARBA00023065"/>
    </source>
</evidence>
<keyword evidence="2" id="KW-0406">Ion transport</keyword>
<dbReference type="AlphaFoldDB" id="A0AAV0E376"/>
<organism evidence="6 7">
    <name type="scientific">Cuscuta epithymum</name>
    <dbReference type="NCBI Taxonomy" id="186058"/>
    <lineage>
        <taxon>Eukaryota</taxon>
        <taxon>Viridiplantae</taxon>
        <taxon>Streptophyta</taxon>
        <taxon>Embryophyta</taxon>
        <taxon>Tracheophyta</taxon>
        <taxon>Spermatophyta</taxon>
        <taxon>Magnoliopsida</taxon>
        <taxon>eudicotyledons</taxon>
        <taxon>Gunneridae</taxon>
        <taxon>Pentapetalae</taxon>
        <taxon>asterids</taxon>
        <taxon>lamiids</taxon>
        <taxon>Solanales</taxon>
        <taxon>Convolvulaceae</taxon>
        <taxon>Cuscuteae</taxon>
        <taxon>Cuscuta</taxon>
        <taxon>Cuscuta subgen. Cuscuta</taxon>
    </lineage>
</organism>
<reference evidence="6" key="1">
    <citation type="submission" date="2022-07" db="EMBL/GenBank/DDBJ databases">
        <authorList>
            <person name="Macas J."/>
            <person name="Novak P."/>
            <person name="Neumann P."/>
        </authorList>
    </citation>
    <scope>NUCLEOTIDE SEQUENCE</scope>
</reference>
<dbReference type="PANTHER" id="PTHR13018">
    <property type="entry name" value="PROBABLE MEMBRANE PROTEIN DUF221-RELATED"/>
    <property type="match status" value="1"/>
</dbReference>
<dbReference type="InterPro" id="IPR027815">
    <property type="entry name" value="CSC1/OSCA1-like_cyt"/>
</dbReference>
<comment type="caution">
    <text evidence="6">The sequence shown here is derived from an EMBL/GenBank/DDBJ whole genome shotgun (WGS) entry which is preliminary data.</text>
</comment>
<feature type="domain" description="CSC1/OSCA1-like cytosolic" evidence="5">
    <location>
        <begin position="16"/>
        <end position="74"/>
    </location>
</feature>
<evidence type="ECO:0000259" key="5">
    <source>
        <dbReference type="Pfam" id="PF14703"/>
    </source>
</evidence>
<name>A0AAV0E376_9ASTE</name>
<dbReference type="PANTHER" id="PTHR13018:SF117">
    <property type="entry name" value="CSC1-LIKE PROTEIN RXW8"/>
    <property type="match status" value="1"/>
</dbReference>
<feature type="domain" description="CSC1/OSCA1-like 7TM region" evidence="4">
    <location>
        <begin position="185"/>
        <end position="245"/>
    </location>
</feature>
<protein>
    <submittedName>
        <fullName evidence="6">Uncharacterized protein</fullName>
    </submittedName>
</protein>
<keyword evidence="3" id="KW-0407">Ion channel</keyword>
<dbReference type="Pfam" id="PF14703">
    <property type="entry name" value="PHM7_cyt"/>
    <property type="match status" value="1"/>
</dbReference>
<sequence>MRLAYIKSSISNPSYFTVLVRGVPWSEEEAYSEMVAKFFTDYYASSYLSHQIVYRSGVVQKLVTDAEKVYRMLKPGQHGASLLRCGICGGKSASFKVLSTDSEILGMCSCISIFFRTRYAALIASQGIKSPNPMLWVTDLAPEPRDMPRPPRQASTHISIPERRIEEEVHNSTRDWISTQCCLNILFSYLAPPLMMLFSTMEGSISRSGRKKSTCIKILYFMVWNVFFAQTISGSGKQLFSRLSSSKNLMVRAEHKLILKHQVNVIMRVVLMHIINISTH</sequence>
<keyword evidence="7" id="KW-1185">Reference proteome</keyword>
<accession>A0AAV0E376</accession>
<proteinExistence type="predicted"/>
<dbReference type="InterPro" id="IPR045122">
    <property type="entry name" value="Csc1-like"/>
</dbReference>
<dbReference type="GO" id="GO:0005227">
    <property type="term" value="F:calcium-activated cation channel activity"/>
    <property type="evidence" value="ECO:0007669"/>
    <property type="project" value="InterPro"/>
</dbReference>
<dbReference type="InterPro" id="IPR003864">
    <property type="entry name" value="CSC1/OSCA1-like_7TM"/>
</dbReference>
<keyword evidence="1" id="KW-0106">Calcium</keyword>
<keyword evidence="2" id="KW-0813">Transport</keyword>